<feature type="transmembrane region" description="Helical" evidence="3">
    <location>
        <begin position="136"/>
        <end position="158"/>
    </location>
</feature>
<dbReference type="PANTHER" id="PTHR11360:SF177">
    <property type="entry name" value="RIBOFLAVIN TRANSPORTER MCH5"/>
    <property type="match status" value="1"/>
</dbReference>
<name>A0ABR4NZM0_9SACH</name>
<evidence type="ECO:0000313" key="5">
    <source>
        <dbReference type="EMBL" id="KAL3234572.1"/>
    </source>
</evidence>
<feature type="transmembrane region" description="Helical" evidence="3">
    <location>
        <begin position="170"/>
        <end position="189"/>
    </location>
</feature>
<dbReference type="Proteomes" id="UP001623330">
    <property type="component" value="Unassembled WGS sequence"/>
</dbReference>
<keyword evidence="3" id="KW-0472">Membrane</keyword>
<feature type="transmembrane region" description="Helical" evidence="3">
    <location>
        <begin position="333"/>
        <end position="352"/>
    </location>
</feature>
<evidence type="ECO:0000256" key="2">
    <source>
        <dbReference type="ARBA" id="ARBA00006727"/>
    </source>
</evidence>
<comment type="caution">
    <text evidence="5">The sequence shown here is derived from an EMBL/GenBank/DDBJ whole genome shotgun (WGS) entry which is preliminary data.</text>
</comment>
<keyword evidence="3" id="KW-0812">Transmembrane</keyword>
<feature type="domain" description="Major facilitator superfamily (MFS) profile" evidence="4">
    <location>
        <begin position="43"/>
        <end position="457"/>
    </location>
</feature>
<feature type="transmembrane region" description="Helical" evidence="3">
    <location>
        <begin position="364"/>
        <end position="384"/>
    </location>
</feature>
<evidence type="ECO:0000256" key="3">
    <source>
        <dbReference type="SAM" id="Phobius"/>
    </source>
</evidence>
<feature type="transmembrane region" description="Helical" evidence="3">
    <location>
        <begin position="209"/>
        <end position="227"/>
    </location>
</feature>
<feature type="transmembrane region" description="Helical" evidence="3">
    <location>
        <begin position="82"/>
        <end position="101"/>
    </location>
</feature>
<comment type="similarity">
    <text evidence="2">Belongs to the major facilitator superfamily. Monocarboxylate porter (TC 2.A.1.13) family.</text>
</comment>
<dbReference type="CDD" id="cd17352">
    <property type="entry name" value="MFS_MCT_SLC16"/>
    <property type="match status" value="1"/>
</dbReference>
<dbReference type="PROSITE" id="PS50850">
    <property type="entry name" value="MFS"/>
    <property type="match status" value="1"/>
</dbReference>
<dbReference type="InterPro" id="IPR011701">
    <property type="entry name" value="MFS"/>
</dbReference>
<proteinExistence type="inferred from homology"/>
<gene>
    <name evidence="5" type="ORF">RNJ44_03334</name>
</gene>
<evidence type="ECO:0000256" key="1">
    <source>
        <dbReference type="ARBA" id="ARBA00004141"/>
    </source>
</evidence>
<dbReference type="PANTHER" id="PTHR11360">
    <property type="entry name" value="MONOCARBOXYLATE TRANSPORTER"/>
    <property type="match status" value="1"/>
</dbReference>
<dbReference type="InterPro" id="IPR036259">
    <property type="entry name" value="MFS_trans_sf"/>
</dbReference>
<dbReference type="Pfam" id="PF07690">
    <property type="entry name" value="MFS_1"/>
    <property type="match status" value="1"/>
</dbReference>
<feature type="transmembrane region" description="Helical" evidence="3">
    <location>
        <begin position="428"/>
        <end position="449"/>
    </location>
</feature>
<protein>
    <submittedName>
        <fullName evidence="5">Riboflavin transporter MCH5</fullName>
    </submittedName>
</protein>
<comment type="subcellular location">
    <subcellularLocation>
        <location evidence="1">Membrane</location>
        <topology evidence="1">Multi-pass membrane protein</topology>
    </subcellularLocation>
</comment>
<keyword evidence="3" id="KW-1133">Transmembrane helix</keyword>
<sequence length="457" mass="51287">MNKFEEIVLESDVESVKDEVEEEKPFFKTDELEYPEGGVQGWLTVFGAFCGLVACFGVLNASGVVEDHIQLHQLKHVPPSTIGWIFALFLFVTYSTCIFSGTYFDRNGFRDPVIAGAVLHVAGLFATANATQTWHFILSFAIVLGLGNGLMLSPLVAVPAHYFSRKRGNALALATVGGSIGGAIFPIILRKFFALKNDYNPNYGFIWGMRTWSFIDLFLLIITVLVTRERLPHIVDDAKYKDEYWARRIFRVYIVQSIDIKAFRDMKYLFCVLGATLGELSLFATLTYFASYCTAHGIAASDAYILTMVLNLTGVLGRWLPGFLSDMYGRFNLTIIMTLSLSIVMFVGWIPFGTNLTNMYVISALYGFFSASIFSLIPVCCSQISRTDEFGRRYSTMYFVVAFGTLIALPITGAIINDKSYRSYQNYVIFGSVTTFLTALCYIISRFYCVGFRLVKF</sequence>
<feature type="transmembrane region" description="Helical" evidence="3">
    <location>
        <begin position="396"/>
        <end position="416"/>
    </location>
</feature>
<evidence type="ECO:0000313" key="6">
    <source>
        <dbReference type="Proteomes" id="UP001623330"/>
    </source>
</evidence>
<feature type="transmembrane region" description="Helical" evidence="3">
    <location>
        <begin position="42"/>
        <end position="62"/>
    </location>
</feature>
<dbReference type="InterPro" id="IPR050327">
    <property type="entry name" value="Proton-linked_MCT"/>
</dbReference>
<feature type="transmembrane region" description="Helical" evidence="3">
    <location>
        <begin position="268"/>
        <end position="291"/>
    </location>
</feature>
<evidence type="ECO:0000259" key="4">
    <source>
        <dbReference type="PROSITE" id="PS50850"/>
    </source>
</evidence>
<dbReference type="Gene3D" id="1.20.1250.20">
    <property type="entry name" value="MFS general substrate transporter like domains"/>
    <property type="match status" value="1"/>
</dbReference>
<dbReference type="SUPFAM" id="SSF103473">
    <property type="entry name" value="MFS general substrate transporter"/>
    <property type="match status" value="1"/>
</dbReference>
<dbReference type="InterPro" id="IPR020846">
    <property type="entry name" value="MFS_dom"/>
</dbReference>
<organism evidence="5 6">
    <name type="scientific">Nakaseomyces bracarensis</name>
    <dbReference type="NCBI Taxonomy" id="273131"/>
    <lineage>
        <taxon>Eukaryota</taxon>
        <taxon>Fungi</taxon>
        <taxon>Dikarya</taxon>
        <taxon>Ascomycota</taxon>
        <taxon>Saccharomycotina</taxon>
        <taxon>Saccharomycetes</taxon>
        <taxon>Saccharomycetales</taxon>
        <taxon>Saccharomycetaceae</taxon>
        <taxon>Nakaseomyces</taxon>
    </lineage>
</organism>
<feature type="transmembrane region" description="Helical" evidence="3">
    <location>
        <begin position="303"/>
        <end position="321"/>
    </location>
</feature>
<keyword evidence="6" id="KW-1185">Reference proteome</keyword>
<accession>A0ABR4NZM0</accession>
<dbReference type="EMBL" id="JBEVYD010000003">
    <property type="protein sequence ID" value="KAL3234572.1"/>
    <property type="molecule type" value="Genomic_DNA"/>
</dbReference>
<reference evidence="5 6" key="1">
    <citation type="submission" date="2024-05" db="EMBL/GenBank/DDBJ databases">
        <title>Long read based assembly of the Candida bracarensis genome reveals expanded adhesin content.</title>
        <authorList>
            <person name="Marcet-Houben M."/>
            <person name="Ksiezopolska E."/>
            <person name="Gabaldon T."/>
        </authorList>
    </citation>
    <scope>NUCLEOTIDE SEQUENCE [LARGE SCALE GENOMIC DNA]</scope>
    <source>
        <strain evidence="5 6">CBM6</strain>
    </source>
</reference>